<proteinExistence type="predicted"/>
<protein>
    <submittedName>
        <fullName evidence="1">Uncharacterized protein</fullName>
    </submittedName>
</protein>
<name>A0AA35VKA2_LACSI</name>
<organism evidence="1 2">
    <name type="scientific">Lactuca saligna</name>
    <name type="common">Willowleaf lettuce</name>
    <dbReference type="NCBI Taxonomy" id="75948"/>
    <lineage>
        <taxon>Eukaryota</taxon>
        <taxon>Viridiplantae</taxon>
        <taxon>Streptophyta</taxon>
        <taxon>Embryophyta</taxon>
        <taxon>Tracheophyta</taxon>
        <taxon>Spermatophyta</taxon>
        <taxon>Magnoliopsida</taxon>
        <taxon>eudicotyledons</taxon>
        <taxon>Gunneridae</taxon>
        <taxon>Pentapetalae</taxon>
        <taxon>asterids</taxon>
        <taxon>campanulids</taxon>
        <taxon>Asterales</taxon>
        <taxon>Asteraceae</taxon>
        <taxon>Cichorioideae</taxon>
        <taxon>Cichorieae</taxon>
        <taxon>Lactucinae</taxon>
        <taxon>Lactuca</taxon>
    </lineage>
</organism>
<evidence type="ECO:0000313" key="1">
    <source>
        <dbReference type="EMBL" id="CAI9261448.1"/>
    </source>
</evidence>
<dbReference type="AlphaFoldDB" id="A0AA35VKA2"/>
<dbReference type="EMBL" id="OX465086">
    <property type="protein sequence ID" value="CAI9261448.1"/>
    <property type="molecule type" value="Genomic_DNA"/>
</dbReference>
<sequence length="100" mass="11559">MILTHLNNTTTTHSQSLTYSADQCSLHRLFLAFPWFPNQIRFAKAHDSISRIGLPQVLQELHQETVFYLQHVKHIKPYHKVMSLLLTSSLLAIQLPSRLP</sequence>
<accession>A0AA35VKA2</accession>
<evidence type="ECO:0000313" key="2">
    <source>
        <dbReference type="Proteomes" id="UP001177003"/>
    </source>
</evidence>
<gene>
    <name evidence="1" type="ORF">LSALG_LOCUS2240</name>
</gene>
<dbReference type="Proteomes" id="UP001177003">
    <property type="component" value="Chromosome 0"/>
</dbReference>
<reference evidence="1" key="1">
    <citation type="submission" date="2023-04" db="EMBL/GenBank/DDBJ databases">
        <authorList>
            <person name="Vijverberg K."/>
            <person name="Xiong W."/>
            <person name="Schranz E."/>
        </authorList>
    </citation>
    <scope>NUCLEOTIDE SEQUENCE</scope>
</reference>
<keyword evidence="2" id="KW-1185">Reference proteome</keyword>